<evidence type="ECO:0000256" key="8">
    <source>
        <dbReference type="SAM" id="Phobius"/>
    </source>
</evidence>
<dbReference type="InterPro" id="IPR036259">
    <property type="entry name" value="MFS_trans_sf"/>
</dbReference>
<feature type="transmembrane region" description="Helical" evidence="8">
    <location>
        <begin position="312"/>
        <end position="333"/>
    </location>
</feature>
<dbReference type="EMBL" id="KZ819662">
    <property type="protein sequence ID" value="PWN31066.1"/>
    <property type="molecule type" value="Genomic_DNA"/>
</dbReference>
<feature type="transmembrane region" description="Helical" evidence="8">
    <location>
        <begin position="445"/>
        <end position="473"/>
    </location>
</feature>
<comment type="similarity">
    <text evidence="2">Belongs to the SLC29A/ENT transporter (TC 2.A.57) family.</text>
</comment>
<proteinExistence type="inferred from homology"/>
<feature type="transmembrane region" description="Helical" evidence="8">
    <location>
        <begin position="183"/>
        <end position="207"/>
    </location>
</feature>
<evidence type="ECO:0000256" key="6">
    <source>
        <dbReference type="ARBA" id="ARBA00023136"/>
    </source>
</evidence>
<accession>A0A316V0J2</accession>
<dbReference type="Gene3D" id="1.20.1250.20">
    <property type="entry name" value="MFS general substrate transporter like domains"/>
    <property type="match status" value="1"/>
</dbReference>
<evidence type="ECO:0000256" key="7">
    <source>
        <dbReference type="SAM" id="MobiDB-lite"/>
    </source>
</evidence>
<keyword evidence="5 8" id="KW-1133">Transmembrane helix</keyword>
<dbReference type="AlphaFoldDB" id="A0A316V0J2"/>
<dbReference type="PANTHER" id="PTHR10332">
    <property type="entry name" value="EQUILIBRATIVE NUCLEOSIDE TRANSPORTER"/>
    <property type="match status" value="1"/>
</dbReference>
<dbReference type="GeneID" id="37031323"/>
<dbReference type="InterPro" id="IPR002259">
    <property type="entry name" value="Eqnu_transpt"/>
</dbReference>
<dbReference type="GO" id="GO:0034257">
    <property type="term" value="F:nicotinamide riboside transmembrane transporter activity"/>
    <property type="evidence" value="ECO:0007669"/>
    <property type="project" value="TreeGrafter"/>
</dbReference>
<feature type="transmembrane region" description="Helical" evidence="8">
    <location>
        <begin position="251"/>
        <end position="274"/>
    </location>
</feature>
<gene>
    <name evidence="9" type="ORF">BDZ90DRAFT_32754</name>
</gene>
<dbReference type="SUPFAM" id="SSF103473">
    <property type="entry name" value="MFS general substrate transporter"/>
    <property type="match status" value="1"/>
</dbReference>
<dbReference type="PANTHER" id="PTHR10332:SF88">
    <property type="entry name" value="EQUILIBRATIVE NUCLEOSIDE TRANSPORTER 1, ISOFORM A"/>
    <property type="match status" value="1"/>
</dbReference>
<dbReference type="Proteomes" id="UP000245884">
    <property type="component" value="Unassembled WGS sequence"/>
</dbReference>
<dbReference type="GO" id="GO:0015205">
    <property type="term" value="F:nucleobase transmembrane transporter activity"/>
    <property type="evidence" value="ECO:0007669"/>
    <property type="project" value="TreeGrafter"/>
</dbReference>
<keyword evidence="10" id="KW-1185">Reference proteome</keyword>
<keyword evidence="4 8" id="KW-0812">Transmembrane</keyword>
<reference evidence="9 10" key="1">
    <citation type="journal article" date="2018" name="Mol. Biol. Evol.">
        <title>Broad Genomic Sampling Reveals a Smut Pathogenic Ancestry of the Fungal Clade Ustilaginomycotina.</title>
        <authorList>
            <person name="Kijpornyongpan T."/>
            <person name="Mondo S.J."/>
            <person name="Barry K."/>
            <person name="Sandor L."/>
            <person name="Lee J."/>
            <person name="Lipzen A."/>
            <person name="Pangilinan J."/>
            <person name="LaButti K."/>
            <person name="Hainaut M."/>
            <person name="Henrissat B."/>
            <person name="Grigoriev I.V."/>
            <person name="Spatafora J.W."/>
            <person name="Aime M.C."/>
        </authorList>
    </citation>
    <scope>NUCLEOTIDE SEQUENCE [LARGE SCALE GENOMIC DNA]</scope>
    <source>
        <strain evidence="9 10">MCA 5214</strain>
    </source>
</reference>
<dbReference type="OrthoDB" id="10261753at2759"/>
<name>A0A316V0J2_9BASI</name>
<evidence type="ECO:0000313" key="9">
    <source>
        <dbReference type="EMBL" id="PWN31066.1"/>
    </source>
</evidence>
<feature type="transmembrane region" description="Helical" evidence="8">
    <location>
        <begin position="127"/>
        <end position="147"/>
    </location>
</feature>
<dbReference type="RefSeq" id="XP_025365678.1">
    <property type="nucleotide sequence ID" value="XM_025509500.1"/>
</dbReference>
<comment type="subcellular location">
    <subcellularLocation>
        <location evidence="1">Membrane</location>
        <topology evidence="1">Multi-pass membrane protein</topology>
    </subcellularLocation>
</comment>
<evidence type="ECO:0000256" key="2">
    <source>
        <dbReference type="ARBA" id="ARBA00007965"/>
    </source>
</evidence>
<evidence type="ECO:0000256" key="3">
    <source>
        <dbReference type="ARBA" id="ARBA00022448"/>
    </source>
</evidence>
<keyword evidence="3" id="KW-0813">Transport</keyword>
<dbReference type="GO" id="GO:0005886">
    <property type="term" value="C:plasma membrane"/>
    <property type="evidence" value="ECO:0007669"/>
    <property type="project" value="TreeGrafter"/>
</dbReference>
<evidence type="ECO:0000313" key="10">
    <source>
        <dbReference type="Proteomes" id="UP000245884"/>
    </source>
</evidence>
<keyword evidence="6 8" id="KW-0472">Membrane</keyword>
<protein>
    <recommendedName>
        <fullName evidence="11">Nucleoside transporter</fullName>
    </recommendedName>
</protein>
<evidence type="ECO:0000256" key="5">
    <source>
        <dbReference type="ARBA" id="ARBA00022989"/>
    </source>
</evidence>
<evidence type="ECO:0000256" key="1">
    <source>
        <dbReference type="ARBA" id="ARBA00004141"/>
    </source>
</evidence>
<sequence>MPTSLRSPEDEGPSSSSQQSTRVPSPTPELNHHTYHIPNHYSRRALSGGGSGRSGLYQPLKQHDQDDEEAVVSDEEPPQRDDTPNWALLTVFALLGAAILLPFNTLVTPTEYYRTLFAADHSRSEGFLSWVLLVYNVSSISLGAHATVSLTKTTPPRRIFISASTVLAGLLLFSITTRVATSAAYYALLAGVAFIAGSAAYLQNAVVALCSIFGGQAMGLMLSGQGVVGAIIAAVQLAAAYRVQRADPSGAATALFAFATAFMALVLAAFAWLVRTQRFRRTYGGYEAATVAHAVHAQGSSRRDLLDVQRKVALLSLSVFYIYVVTLSVYPALTARVISHGDTPPLVFIAWHLLAFNLSDVAGRTLPSITGPLLSNPKIIAVAVLARTAFVPAFLACNFGKGGGGLPDWFFFACVVAFGLSNGLLSTSIFVCAAEDGEMEDTQRASAGAILSFWLTIGLAAGSALSFAVVAMAA</sequence>
<dbReference type="GO" id="GO:0000329">
    <property type="term" value="C:fungal-type vacuole membrane"/>
    <property type="evidence" value="ECO:0007669"/>
    <property type="project" value="TreeGrafter"/>
</dbReference>
<feature type="compositionally biased region" description="Low complexity" evidence="7">
    <location>
        <begin position="13"/>
        <end position="24"/>
    </location>
</feature>
<feature type="compositionally biased region" description="Acidic residues" evidence="7">
    <location>
        <begin position="65"/>
        <end position="76"/>
    </location>
</feature>
<evidence type="ECO:0000256" key="4">
    <source>
        <dbReference type="ARBA" id="ARBA00022692"/>
    </source>
</evidence>
<organism evidence="9 10">
    <name type="scientific">Jaminaea rosea</name>
    <dbReference type="NCBI Taxonomy" id="1569628"/>
    <lineage>
        <taxon>Eukaryota</taxon>
        <taxon>Fungi</taxon>
        <taxon>Dikarya</taxon>
        <taxon>Basidiomycota</taxon>
        <taxon>Ustilaginomycotina</taxon>
        <taxon>Exobasidiomycetes</taxon>
        <taxon>Microstromatales</taxon>
        <taxon>Microstromatales incertae sedis</taxon>
        <taxon>Jaminaea</taxon>
    </lineage>
</organism>
<feature type="transmembrane region" description="Helical" evidence="8">
    <location>
        <begin position="409"/>
        <end position="433"/>
    </location>
</feature>
<dbReference type="PIRSF" id="PIRSF016379">
    <property type="entry name" value="ENT"/>
    <property type="match status" value="1"/>
</dbReference>
<evidence type="ECO:0008006" key="11">
    <source>
        <dbReference type="Google" id="ProtNLM"/>
    </source>
</evidence>
<feature type="transmembrane region" description="Helical" evidence="8">
    <location>
        <begin position="159"/>
        <end position="177"/>
    </location>
</feature>
<feature type="transmembrane region" description="Helical" evidence="8">
    <location>
        <begin position="219"/>
        <end position="239"/>
    </location>
</feature>
<feature type="transmembrane region" description="Helical" evidence="8">
    <location>
        <begin position="86"/>
        <end position="107"/>
    </location>
</feature>
<dbReference type="Pfam" id="PF01733">
    <property type="entry name" value="Nucleoside_tran"/>
    <property type="match status" value="1"/>
</dbReference>
<feature type="region of interest" description="Disordered" evidence="7">
    <location>
        <begin position="1"/>
        <end position="83"/>
    </location>
</feature>